<keyword evidence="3" id="KW-0540">Nuclease</keyword>
<dbReference type="PANTHER" id="PTHR34039">
    <property type="entry name" value="UPF0102 PROTEIN YRAN"/>
    <property type="match status" value="1"/>
</dbReference>
<dbReference type="AlphaFoldDB" id="A0A3N4ZQM8"/>
<reference evidence="3 4" key="1">
    <citation type="submission" date="2018-11" db="EMBL/GenBank/DDBJ databases">
        <title>Sequencing the genomes of 1000 actinobacteria strains.</title>
        <authorList>
            <person name="Klenk H.-P."/>
        </authorList>
    </citation>
    <scope>NUCLEOTIDE SEQUENCE [LARGE SCALE GENOMIC DNA]</scope>
    <source>
        <strain evidence="3 4">DSM 15700</strain>
    </source>
</reference>
<name>A0A3N4ZQM8_9MICO</name>
<protein>
    <recommendedName>
        <fullName evidence="2">UPF0102 protein EDD34_2799</fullName>
    </recommendedName>
</protein>
<dbReference type="HAMAP" id="MF_00048">
    <property type="entry name" value="UPF0102"/>
    <property type="match status" value="1"/>
</dbReference>
<dbReference type="GO" id="GO:0004519">
    <property type="term" value="F:endonuclease activity"/>
    <property type="evidence" value="ECO:0007669"/>
    <property type="project" value="UniProtKB-KW"/>
</dbReference>
<evidence type="ECO:0000313" key="3">
    <source>
        <dbReference type="EMBL" id="RPF22151.1"/>
    </source>
</evidence>
<dbReference type="NCBIfam" id="NF009154">
    <property type="entry name" value="PRK12497.3-3"/>
    <property type="match status" value="1"/>
</dbReference>
<dbReference type="Pfam" id="PF02021">
    <property type="entry name" value="UPF0102"/>
    <property type="match status" value="1"/>
</dbReference>
<dbReference type="EMBL" id="RKQZ01000001">
    <property type="protein sequence ID" value="RPF22151.1"/>
    <property type="molecule type" value="Genomic_DNA"/>
</dbReference>
<sequence length="134" mass="14731">MRTKDDVGRAGERIALRYVEERGWTVLATNWRCGRLGELDIVALDGDVLVVVEVKTRSGTGFGHPSEAVTERKLARLRLLAGRWTQTHRQAVGQASERAGADLPRRWSAVRIDVIAVTLPAGTEPVVEHLVAVL</sequence>
<comment type="similarity">
    <text evidence="1 2">Belongs to the UPF0102 family.</text>
</comment>
<dbReference type="InterPro" id="IPR003509">
    <property type="entry name" value="UPF0102_YraN-like"/>
</dbReference>
<gene>
    <name evidence="3" type="ORF">EDD34_2799</name>
</gene>
<keyword evidence="4" id="KW-1185">Reference proteome</keyword>
<organism evidence="3 4">
    <name type="scientific">Myceligenerans xiligouense</name>
    <dbReference type="NCBI Taxonomy" id="253184"/>
    <lineage>
        <taxon>Bacteria</taxon>
        <taxon>Bacillati</taxon>
        <taxon>Actinomycetota</taxon>
        <taxon>Actinomycetes</taxon>
        <taxon>Micrococcales</taxon>
        <taxon>Promicromonosporaceae</taxon>
        <taxon>Myceligenerans</taxon>
    </lineage>
</organism>
<keyword evidence="3" id="KW-0255">Endonuclease</keyword>
<dbReference type="InterPro" id="IPR011856">
    <property type="entry name" value="tRNA_endonuc-like_dom_sf"/>
</dbReference>
<evidence type="ECO:0000313" key="4">
    <source>
        <dbReference type="Proteomes" id="UP000280501"/>
    </source>
</evidence>
<proteinExistence type="inferred from homology"/>
<dbReference type="CDD" id="cd20736">
    <property type="entry name" value="PoNe_Nuclease"/>
    <property type="match status" value="1"/>
</dbReference>
<dbReference type="RefSeq" id="WP_123815109.1">
    <property type="nucleotide sequence ID" value="NZ_RKQZ01000001.1"/>
</dbReference>
<dbReference type="Proteomes" id="UP000280501">
    <property type="component" value="Unassembled WGS sequence"/>
</dbReference>
<dbReference type="PANTHER" id="PTHR34039:SF1">
    <property type="entry name" value="UPF0102 PROTEIN YRAN"/>
    <property type="match status" value="1"/>
</dbReference>
<evidence type="ECO:0000256" key="2">
    <source>
        <dbReference type="HAMAP-Rule" id="MF_00048"/>
    </source>
</evidence>
<dbReference type="Gene3D" id="3.40.1350.10">
    <property type="match status" value="1"/>
</dbReference>
<dbReference type="InterPro" id="IPR011335">
    <property type="entry name" value="Restrct_endonuc-II-like"/>
</dbReference>
<dbReference type="SUPFAM" id="SSF52980">
    <property type="entry name" value="Restriction endonuclease-like"/>
    <property type="match status" value="1"/>
</dbReference>
<comment type="caution">
    <text evidence="3">The sequence shown here is derived from an EMBL/GenBank/DDBJ whole genome shotgun (WGS) entry which is preliminary data.</text>
</comment>
<keyword evidence="3" id="KW-0378">Hydrolase</keyword>
<evidence type="ECO:0000256" key="1">
    <source>
        <dbReference type="ARBA" id="ARBA00006738"/>
    </source>
</evidence>
<dbReference type="OrthoDB" id="9794876at2"/>
<accession>A0A3N4ZQM8</accession>
<dbReference type="GO" id="GO:0003676">
    <property type="term" value="F:nucleic acid binding"/>
    <property type="evidence" value="ECO:0007669"/>
    <property type="project" value="InterPro"/>
</dbReference>